<dbReference type="PANTHER" id="PTHR37970:SF1">
    <property type="entry name" value="SERINE-RICH ADHESIN FOR PLATELETS"/>
    <property type="match status" value="1"/>
</dbReference>
<sequence length="379" mass="43107">LQGSGRSSVTVSIPLSDAGWVDSPVPCPPSPSRSSQIHTPASHPPPTPITNHRAKTIDETYNQMTLNHRESLAYISDHLADYVRSRDVPLSNEKLNQLKFSEIIFKSYTPTLIKGASLFFEAAIRRDEQITYDITLMVRRFLQHSSHFSARTCKAFVMPRLKLISFHSLAANNFDKLIDIETYERHVCFIMVQLVCALKSLQSDGVEQLSNNFREFLLAYRYVSNSSCGLLCCFKETVSDDLEESNRGSVSICKYALRALCTLLHHKMDNGVPTIPNHSQYSSTLLKCAEVLNEEKSSSLSNAKNILEYSFWLGANTEFENEFDAKIWLDSQRSRDVDRLVSAFESLNETVERLRVQFLLSITPRSLFTSSEMLRKSYY</sequence>
<organism evidence="2 3">
    <name type="scientific">Toxocara canis</name>
    <name type="common">Canine roundworm</name>
    <dbReference type="NCBI Taxonomy" id="6265"/>
    <lineage>
        <taxon>Eukaryota</taxon>
        <taxon>Metazoa</taxon>
        <taxon>Ecdysozoa</taxon>
        <taxon>Nematoda</taxon>
        <taxon>Chromadorea</taxon>
        <taxon>Rhabditida</taxon>
        <taxon>Spirurina</taxon>
        <taxon>Ascaridomorpha</taxon>
        <taxon>Ascaridoidea</taxon>
        <taxon>Toxocaridae</taxon>
        <taxon>Toxocara</taxon>
    </lineage>
</organism>
<dbReference type="AlphaFoldDB" id="A0A183UGW7"/>
<name>A0A183UGW7_TOXCA</name>
<accession>A0A183UGW7</accession>
<proteinExistence type="predicted"/>
<evidence type="ECO:0000256" key="1">
    <source>
        <dbReference type="SAM" id="MobiDB-lite"/>
    </source>
</evidence>
<evidence type="ECO:0000313" key="3">
    <source>
        <dbReference type="WBParaSite" id="TCNE_0000773701-mRNA-1"/>
    </source>
</evidence>
<protein>
    <submittedName>
        <fullName evidence="3">Ras-GAP domain-containing protein</fullName>
    </submittedName>
</protein>
<dbReference type="PANTHER" id="PTHR37970">
    <property type="entry name" value="PROTEIN CBG08587"/>
    <property type="match status" value="1"/>
</dbReference>
<feature type="region of interest" description="Disordered" evidence="1">
    <location>
        <begin position="22"/>
        <end position="50"/>
    </location>
</feature>
<dbReference type="Proteomes" id="UP000050794">
    <property type="component" value="Unassembled WGS sequence"/>
</dbReference>
<keyword evidence="2" id="KW-1185">Reference proteome</keyword>
<reference evidence="3" key="1">
    <citation type="submission" date="2016-06" db="UniProtKB">
        <authorList>
            <consortium name="WormBaseParasite"/>
        </authorList>
    </citation>
    <scope>IDENTIFICATION</scope>
</reference>
<evidence type="ECO:0000313" key="2">
    <source>
        <dbReference type="Proteomes" id="UP000050794"/>
    </source>
</evidence>
<dbReference type="WBParaSite" id="TCNE_0000773701-mRNA-1">
    <property type="protein sequence ID" value="TCNE_0000773701-mRNA-1"/>
    <property type="gene ID" value="TCNE_0000773701"/>
</dbReference>